<dbReference type="AlphaFoldDB" id="A0A1M5CWB1"/>
<name>A0A1M5CWB1_9BACT</name>
<sequence length="65" mass="7253">MSRGYPDSIRVGLSSAYPRDILGISMGHPSFWLAFALYEKALTIAGIVVYMDLDQNLKKSGYIVR</sequence>
<evidence type="ECO:0000313" key="3">
    <source>
        <dbReference type="Proteomes" id="UP000184048"/>
    </source>
</evidence>
<keyword evidence="1" id="KW-0812">Transmembrane</keyword>
<evidence type="ECO:0000256" key="1">
    <source>
        <dbReference type="SAM" id="Phobius"/>
    </source>
</evidence>
<keyword evidence="3" id="KW-1185">Reference proteome</keyword>
<accession>A0A1M5CWB1</accession>
<keyword evidence="1" id="KW-0472">Membrane</keyword>
<organism evidence="2 3">
    <name type="scientific">Flavisolibacter ginsengisoli DSM 18119</name>
    <dbReference type="NCBI Taxonomy" id="1121884"/>
    <lineage>
        <taxon>Bacteria</taxon>
        <taxon>Pseudomonadati</taxon>
        <taxon>Bacteroidota</taxon>
        <taxon>Chitinophagia</taxon>
        <taxon>Chitinophagales</taxon>
        <taxon>Chitinophagaceae</taxon>
        <taxon>Flavisolibacter</taxon>
    </lineage>
</organism>
<feature type="transmembrane region" description="Helical" evidence="1">
    <location>
        <begin position="31"/>
        <end position="51"/>
    </location>
</feature>
<dbReference type="EMBL" id="FQUU01000013">
    <property type="protein sequence ID" value="SHF59008.1"/>
    <property type="molecule type" value="Genomic_DNA"/>
</dbReference>
<proteinExistence type="predicted"/>
<protein>
    <submittedName>
        <fullName evidence="2">Uncharacterized protein</fullName>
    </submittedName>
</protein>
<reference evidence="2 3" key="1">
    <citation type="submission" date="2016-11" db="EMBL/GenBank/DDBJ databases">
        <authorList>
            <person name="Jaros S."/>
            <person name="Januszkiewicz K."/>
            <person name="Wedrychowicz H."/>
        </authorList>
    </citation>
    <scope>NUCLEOTIDE SEQUENCE [LARGE SCALE GENOMIC DNA]</scope>
    <source>
        <strain evidence="2 3">DSM 18119</strain>
    </source>
</reference>
<keyword evidence="1" id="KW-1133">Transmembrane helix</keyword>
<evidence type="ECO:0000313" key="2">
    <source>
        <dbReference type="EMBL" id="SHF59008.1"/>
    </source>
</evidence>
<gene>
    <name evidence="2" type="ORF">SAMN02745131_03054</name>
</gene>
<dbReference type="Proteomes" id="UP000184048">
    <property type="component" value="Unassembled WGS sequence"/>
</dbReference>